<protein>
    <submittedName>
        <fullName evidence="1">Uncharacterized protein</fullName>
    </submittedName>
</protein>
<dbReference type="AlphaFoldDB" id="A0A9N8HCZ3"/>
<reference evidence="1" key="1">
    <citation type="submission" date="2020-06" db="EMBL/GenBank/DDBJ databases">
        <authorList>
            <consortium name="Plant Systems Biology data submission"/>
        </authorList>
    </citation>
    <scope>NUCLEOTIDE SEQUENCE</scope>
    <source>
        <strain evidence="1">D6</strain>
    </source>
</reference>
<dbReference type="Proteomes" id="UP001153069">
    <property type="component" value="Unassembled WGS sequence"/>
</dbReference>
<sequence>MRDNDTPKQDNAKFTWTNSSQTTVIAMGTIQNPEHQNSNNSSNPSMLTDFDAQQNEIVGTKEDDECLMALMMVHSRLCCNTLECKKVLVPKEINRSFDSYRFFYTVCLSCAG</sequence>
<organism evidence="1 2">
    <name type="scientific">Seminavis robusta</name>
    <dbReference type="NCBI Taxonomy" id="568900"/>
    <lineage>
        <taxon>Eukaryota</taxon>
        <taxon>Sar</taxon>
        <taxon>Stramenopiles</taxon>
        <taxon>Ochrophyta</taxon>
        <taxon>Bacillariophyta</taxon>
        <taxon>Bacillariophyceae</taxon>
        <taxon>Bacillariophycidae</taxon>
        <taxon>Naviculales</taxon>
        <taxon>Naviculaceae</taxon>
        <taxon>Seminavis</taxon>
    </lineage>
</organism>
<gene>
    <name evidence="1" type="ORF">SEMRO_435_G142350.1</name>
</gene>
<accession>A0A9N8HCZ3</accession>
<proteinExistence type="predicted"/>
<name>A0A9N8HCZ3_9STRA</name>
<evidence type="ECO:0000313" key="1">
    <source>
        <dbReference type="EMBL" id="CAB9510413.1"/>
    </source>
</evidence>
<keyword evidence="2" id="KW-1185">Reference proteome</keyword>
<dbReference type="EMBL" id="CAICTM010000434">
    <property type="protein sequence ID" value="CAB9510413.1"/>
    <property type="molecule type" value="Genomic_DNA"/>
</dbReference>
<evidence type="ECO:0000313" key="2">
    <source>
        <dbReference type="Proteomes" id="UP001153069"/>
    </source>
</evidence>
<comment type="caution">
    <text evidence="1">The sequence shown here is derived from an EMBL/GenBank/DDBJ whole genome shotgun (WGS) entry which is preliminary data.</text>
</comment>